<keyword evidence="6 15" id="KW-0645">Protease</keyword>
<dbReference type="InterPro" id="IPR036852">
    <property type="entry name" value="Peptidase_S8/S53_dom_sf"/>
</dbReference>
<gene>
    <name evidence="18" type="ORF">JDV02_006975</name>
</gene>
<organism evidence="18 19">
    <name type="scientific">Purpureocillium takamizusanense</name>
    <dbReference type="NCBI Taxonomy" id="2060973"/>
    <lineage>
        <taxon>Eukaryota</taxon>
        <taxon>Fungi</taxon>
        <taxon>Dikarya</taxon>
        <taxon>Ascomycota</taxon>
        <taxon>Pezizomycotina</taxon>
        <taxon>Sordariomycetes</taxon>
        <taxon>Hypocreomycetidae</taxon>
        <taxon>Hypocreales</taxon>
        <taxon>Ophiocordycipitaceae</taxon>
        <taxon>Purpureocillium</taxon>
    </lineage>
</organism>
<dbReference type="EMBL" id="CP086359">
    <property type="protein sequence ID" value="UNI20929.1"/>
    <property type="molecule type" value="Genomic_DNA"/>
</dbReference>
<keyword evidence="7 15" id="KW-0479">Metal-binding</keyword>
<evidence type="ECO:0000313" key="19">
    <source>
        <dbReference type="Proteomes" id="UP000829364"/>
    </source>
</evidence>
<feature type="active site" description="Charge relay system" evidence="15">
    <location>
        <position position="265"/>
    </location>
</feature>
<comment type="function">
    <text evidence="2">Secreted tripeptidyl-peptidase which degrades proteins at acidic pHs and is involved in virulence.</text>
</comment>
<dbReference type="Pfam" id="PF09286">
    <property type="entry name" value="Pro-kuma_activ"/>
    <property type="match status" value="1"/>
</dbReference>
<keyword evidence="19" id="KW-1185">Reference proteome</keyword>
<keyword evidence="12" id="KW-0843">Virulence</keyword>
<dbReference type="KEGG" id="ptkz:JDV02_006975"/>
<dbReference type="GO" id="GO:0008240">
    <property type="term" value="F:tripeptidyl-peptidase activity"/>
    <property type="evidence" value="ECO:0007669"/>
    <property type="project" value="UniProtKB-EC"/>
</dbReference>
<evidence type="ECO:0000256" key="14">
    <source>
        <dbReference type="ARBA" id="ARBA00023180"/>
    </source>
</evidence>
<evidence type="ECO:0000313" key="18">
    <source>
        <dbReference type="EMBL" id="UNI20929.1"/>
    </source>
</evidence>
<feature type="active site" description="Charge relay system" evidence="15">
    <location>
        <position position="482"/>
    </location>
</feature>
<evidence type="ECO:0000256" key="10">
    <source>
        <dbReference type="ARBA" id="ARBA00022825"/>
    </source>
</evidence>
<keyword evidence="11 15" id="KW-0106">Calcium</keyword>
<feature type="binding site" evidence="15">
    <location>
        <position position="525"/>
    </location>
    <ligand>
        <name>Ca(2+)</name>
        <dbReference type="ChEBI" id="CHEBI:29108"/>
    </ligand>
</feature>
<dbReference type="PANTHER" id="PTHR14218">
    <property type="entry name" value="PROTEASE S8 TRIPEPTIDYL PEPTIDASE I CLN2"/>
    <property type="match status" value="1"/>
</dbReference>
<feature type="region of interest" description="Disordered" evidence="16">
    <location>
        <begin position="103"/>
        <end position="156"/>
    </location>
</feature>
<evidence type="ECO:0000256" key="6">
    <source>
        <dbReference type="ARBA" id="ARBA00022670"/>
    </source>
</evidence>
<dbReference type="AlphaFoldDB" id="A0A9Q8VDI3"/>
<keyword evidence="13" id="KW-0865">Zymogen</keyword>
<dbReference type="GO" id="GO:0046872">
    <property type="term" value="F:metal ion binding"/>
    <property type="evidence" value="ECO:0007669"/>
    <property type="project" value="UniProtKB-UniRule"/>
</dbReference>
<dbReference type="Proteomes" id="UP000829364">
    <property type="component" value="Chromosome 6"/>
</dbReference>
<dbReference type="InterPro" id="IPR023828">
    <property type="entry name" value="Peptidase_S8_Ser-AS"/>
</dbReference>
<dbReference type="InterPro" id="IPR050819">
    <property type="entry name" value="Tripeptidyl-peptidase_I"/>
</dbReference>
<dbReference type="EC" id="3.4.14.10" evidence="4"/>
<evidence type="ECO:0000256" key="13">
    <source>
        <dbReference type="ARBA" id="ARBA00023145"/>
    </source>
</evidence>
<evidence type="ECO:0000256" key="7">
    <source>
        <dbReference type="ARBA" id="ARBA00022723"/>
    </source>
</evidence>
<protein>
    <recommendedName>
        <fullName evidence="4">tripeptidyl-peptidase II</fullName>
        <ecNumber evidence="4">3.4.14.10</ecNumber>
    </recommendedName>
</protein>
<dbReference type="FunFam" id="3.40.50.200:FF:000015">
    <property type="entry name" value="Tripeptidyl peptidase A"/>
    <property type="match status" value="1"/>
</dbReference>
<dbReference type="InterPro" id="IPR030400">
    <property type="entry name" value="Sedolisin_dom"/>
</dbReference>
<feature type="binding site" evidence="15">
    <location>
        <position position="558"/>
    </location>
    <ligand>
        <name>Ca(2+)</name>
        <dbReference type="ChEBI" id="CHEBI:29108"/>
    </ligand>
</feature>
<evidence type="ECO:0000256" key="4">
    <source>
        <dbReference type="ARBA" id="ARBA00012462"/>
    </source>
</evidence>
<dbReference type="SUPFAM" id="SSF54897">
    <property type="entry name" value="Protease propeptides/inhibitors"/>
    <property type="match status" value="1"/>
</dbReference>
<dbReference type="SMART" id="SM00944">
    <property type="entry name" value="Pro-kuma_activ"/>
    <property type="match status" value="1"/>
</dbReference>
<keyword evidence="5" id="KW-0964">Secreted</keyword>
<evidence type="ECO:0000256" key="1">
    <source>
        <dbReference type="ARBA" id="ARBA00001910"/>
    </source>
</evidence>
<dbReference type="GO" id="GO:0004252">
    <property type="term" value="F:serine-type endopeptidase activity"/>
    <property type="evidence" value="ECO:0007669"/>
    <property type="project" value="UniProtKB-UniRule"/>
</dbReference>
<dbReference type="Gene3D" id="3.40.50.200">
    <property type="entry name" value="Peptidase S8/S53 domain"/>
    <property type="match status" value="1"/>
</dbReference>
<keyword evidence="10 15" id="KW-0720">Serine protease</keyword>
<feature type="compositionally biased region" description="Basic and acidic residues" evidence="16">
    <location>
        <begin position="112"/>
        <end position="123"/>
    </location>
</feature>
<comment type="cofactor">
    <cofactor evidence="15">
        <name>Ca(2+)</name>
        <dbReference type="ChEBI" id="CHEBI:29108"/>
    </cofactor>
    <text evidence="15">Binds 1 Ca(2+) ion per subunit.</text>
</comment>
<evidence type="ECO:0000256" key="9">
    <source>
        <dbReference type="ARBA" id="ARBA00022801"/>
    </source>
</evidence>
<dbReference type="PROSITE" id="PS00138">
    <property type="entry name" value="SUBTILASE_SER"/>
    <property type="match status" value="1"/>
</dbReference>
<proteinExistence type="predicted"/>
<dbReference type="PANTHER" id="PTHR14218:SF32">
    <property type="entry name" value="TRIPEPTIDYL PEPTIDASE SED3 (AFU_ORTHOLOGUE AFUA_3G08930)"/>
    <property type="match status" value="1"/>
</dbReference>
<evidence type="ECO:0000256" key="2">
    <source>
        <dbReference type="ARBA" id="ARBA00002451"/>
    </source>
</evidence>
<feature type="active site" description="Charge relay system" evidence="15">
    <location>
        <position position="269"/>
    </location>
</feature>
<dbReference type="OrthoDB" id="409122at2759"/>
<evidence type="ECO:0000256" key="15">
    <source>
        <dbReference type="PROSITE-ProRule" id="PRU01032"/>
    </source>
</evidence>
<dbReference type="InterPro" id="IPR000209">
    <property type="entry name" value="Peptidase_S8/S53_dom"/>
</dbReference>
<evidence type="ECO:0000256" key="16">
    <source>
        <dbReference type="SAM" id="MobiDB-lite"/>
    </source>
</evidence>
<dbReference type="InterPro" id="IPR015366">
    <property type="entry name" value="S53_propep"/>
</dbReference>
<evidence type="ECO:0000256" key="3">
    <source>
        <dbReference type="ARBA" id="ARBA00004239"/>
    </source>
</evidence>
<dbReference type="CDD" id="cd04056">
    <property type="entry name" value="Peptidases_S53"/>
    <property type="match status" value="1"/>
</dbReference>
<keyword evidence="9 15" id="KW-0378">Hydrolase</keyword>
<dbReference type="GeneID" id="72068924"/>
<comment type="subcellular location">
    <subcellularLocation>
        <location evidence="3">Secreted</location>
        <location evidence="3">Extracellular space</location>
    </subcellularLocation>
</comment>
<evidence type="ECO:0000256" key="11">
    <source>
        <dbReference type="ARBA" id="ARBA00022837"/>
    </source>
</evidence>
<evidence type="ECO:0000256" key="8">
    <source>
        <dbReference type="ARBA" id="ARBA00022729"/>
    </source>
</evidence>
<keyword evidence="8" id="KW-0732">Signal</keyword>
<dbReference type="GO" id="GO:0006508">
    <property type="term" value="P:proteolysis"/>
    <property type="evidence" value="ECO:0007669"/>
    <property type="project" value="UniProtKB-KW"/>
</dbReference>
<keyword evidence="14" id="KW-0325">Glycoprotein</keyword>
<dbReference type="Pfam" id="PF00082">
    <property type="entry name" value="Peptidase_S8"/>
    <property type="match status" value="1"/>
</dbReference>
<sequence length="579" mass="61672">MRLLEVLSAVLSSDVVISLRPADRDLLDSTLAALSDPDGESYGKFLTREQAQALLRPHQSSIDAVKKWLAEVGVPEEHIRGDGGQVIEARVPTLHAERLLRLAARGGQTEDEERRPGREERDPTTALRAHVAFVHRAPGPRSTGTDTPRKGFHIPTTVPRPLQAVVQAPARKGSTTPSCSGGVVTPTCLRALYRMGSGNSNNSASPAHARSRFGVVGFRGQAAQHAQLNKFLAALAPDARGANFSTVLVNGGSNPQDETYTRTGEANLDIQYAVAMAYPVPVTFYAVGGEDHDFVPDLDIWDRETQFIEPYATFFSHLLGLDDEHLPQVVTISYGVNEQDVPRAHAEHICDMMGQLGARGVSVITSSGDEGPGVSCLSNDGTNTTKFLPAFPASCPYVTAVGGTHGQGPEGAWNLSSGGFSEYWPRPAWQELAVDGYLVRLGGSKWKGLYNPKGRAFPDVSAQAMGYQIFDQGKADSADGTSAAAPVFAAMIALLNDSRLKLGLPPLGFLNPWLYKIGSLGFSDIVNGASKGCVGTSYSGRPAPVVPGAEWAASPGWDPATGLGTPLFDRLKVLALALR</sequence>
<feature type="binding site" evidence="15">
    <location>
        <position position="524"/>
    </location>
    <ligand>
        <name>Ca(2+)</name>
        <dbReference type="ChEBI" id="CHEBI:29108"/>
    </ligand>
</feature>
<dbReference type="GO" id="GO:0005576">
    <property type="term" value="C:extracellular region"/>
    <property type="evidence" value="ECO:0007669"/>
    <property type="project" value="UniProtKB-SubCell"/>
</dbReference>
<feature type="domain" description="Peptidase S53" evidence="17">
    <location>
        <begin position="183"/>
        <end position="578"/>
    </location>
</feature>
<comment type="catalytic activity">
    <reaction evidence="1">
        <text>Release of an N-terminal tripeptide from a polypeptide.</text>
        <dbReference type="EC" id="3.4.14.10"/>
    </reaction>
</comment>
<reference evidence="18" key="1">
    <citation type="submission" date="2021-11" db="EMBL/GenBank/DDBJ databases">
        <title>Purpureocillium_takamizusanense_genome.</title>
        <authorList>
            <person name="Nguyen N.-H."/>
        </authorList>
    </citation>
    <scope>NUCLEOTIDE SEQUENCE</scope>
    <source>
        <strain evidence="18">PT3</strain>
    </source>
</reference>
<dbReference type="CDD" id="cd11377">
    <property type="entry name" value="Pro-peptidase_S53"/>
    <property type="match status" value="1"/>
</dbReference>
<evidence type="ECO:0000259" key="17">
    <source>
        <dbReference type="PROSITE" id="PS51695"/>
    </source>
</evidence>
<accession>A0A9Q8VDI3</accession>
<dbReference type="SUPFAM" id="SSF52743">
    <property type="entry name" value="Subtilisin-like"/>
    <property type="match status" value="1"/>
</dbReference>
<dbReference type="PROSITE" id="PS51695">
    <property type="entry name" value="SEDOLISIN"/>
    <property type="match status" value="1"/>
</dbReference>
<feature type="binding site" evidence="15">
    <location>
        <position position="556"/>
    </location>
    <ligand>
        <name>Ca(2+)</name>
        <dbReference type="ChEBI" id="CHEBI:29108"/>
    </ligand>
</feature>
<evidence type="ECO:0000256" key="5">
    <source>
        <dbReference type="ARBA" id="ARBA00022525"/>
    </source>
</evidence>
<dbReference type="RefSeq" id="XP_047844410.1">
    <property type="nucleotide sequence ID" value="XM_047988415.1"/>
</dbReference>
<name>A0A9Q8VDI3_9HYPO</name>
<evidence type="ECO:0000256" key="12">
    <source>
        <dbReference type="ARBA" id="ARBA00023026"/>
    </source>
</evidence>